<dbReference type="AlphaFoldDB" id="A0AAN8JCN2"/>
<dbReference type="PANTHER" id="PTHR21082:SF4">
    <property type="entry name" value="PROTEIN INTURNED"/>
    <property type="match status" value="1"/>
</dbReference>
<evidence type="ECO:0000256" key="4">
    <source>
        <dbReference type="ARBA" id="ARBA00015639"/>
    </source>
</evidence>
<keyword evidence="12" id="KW-1185">Reference proteome</keyword>
<dbReference type="Pfam" id="PF00595">
    <property type="entry name" value="PDZ"/>
    <property type="match status" value="1"/>
</dbReference>
<comment type="subcellular location">
    <subcellularLocation>
        <location evidence="2">Cell surface</location>
    </subcellularLocation>
    <subcellularLocation>
        <location evidence="1">Cytoplasm</location>
        <location evidence="1">Cytoskeleton</location>
        <location evidence="1">Cilium basal body</location>
    </subcellularLocation>
</comment>
<dbReference type="Proteomes" id="UP001347796">
    <property type="component" value="Unassembled WGS sequence"/>
</dbReference>
<dbReference type="SUPFAM" id="SSF50156">
    <property type="entry name" value="PDZ domain-like"/>
    <property type="match status" value="1"/>
</dbReference>
<protein>
    <recommendedName>
        <fullName evidence="4">Protein inturned</fullName>
    </recommendedName>
    <alternativeName>
        <fullName evidence="8">Inturned planar cell polarity effector homolog</fullName>
    </alternativeName>
</protein>
<organism evidence="11 12">
    <name type="scientific">Patella caerulea</name>
    <name type="common">Rayed Mediterranean limpet</name>
    <dbReference type="NCBI Taxonomy" id="87958"/>
    <lineage>
        <taxon>Eukaryota</taxon>
        <taxon>Metazoa</taxon>
        <taxon>Spiralia</taxon>
        <taxon>Lophotrochozoa</taxon>
        <taxon>Mollusca</taxon>
        <taxon>Gastropoda</taxon>
        <taxon>Patellogastropoda</taxon>
        <taxon>Patelloidea</taxon>
        <taxon>Patellidae</taxon>
        <taxon>Patella</taxon>
    </lineage>
</organism>
<dbReference type="InterPro" id="IPR039151">
    <property type="entry name" value="INTU"/>
</dbReference>
<keyword evidence="6" id="KW-0963">Cytoplasm</keyword>
<name>A0AAN8JCN2_PATCE</name>
<dbReference type="Pfam" id="PF19032">
    <property type="entry name" value="Intu_longin_2"/>
    <property type="match status" value="1"/>
</dbReference>
<comment type="similarity">
    <text evidence="3">Belongs to the inturned family.</text>
</comment>
<dbReference type="InterPro" id="IPR043987">
    <property type="entry name" value="CCZ1/INTU/HSP4_longin_1"/>
</dbReference>
<dbReference type="Pfam" id="PF19033">
    <property type="entry name" value="Intu_longin_3"/>
    <property type="match status" value="1"/>
</dbReference>
<dbReference type="SMART" id="SM00228">
    <property type="entry name" value="PDZ"/>
    <property type="match status" value="1"/>
</dbReference>
<dbReference type="GO" id="GO:0060271">
    <property type="term" value="P:cilium assembly"/>
    <property type="evidence" value="ECO:0007669"/>
    <property type="project" value="InterPro"/>
</dbReference>
<feature type="region of interest" description="Disordered" evidence="9">
    <location>
        <begin position="28"/>
        <end position="74"/>
    </location>
</feature>
<gene>
    <name evidence="11" type="ORF">SNE40_016154</name>
</gene>
<dbReference type="InterPro" id="IPR043988">
    <property type="entry name" value="CCZ1/INTU_longin_2"/>
</dbReference>
<evidence type="ECO:0000256" key="3">
    <source>
        <dbReference type="ARBA" id="ARBA00010034"/>
    </source>
</evidence>
<evidence type="ECO:0000256" key="9">
    <source>
        <dbReference type="SAM" id="MobiDB-lite"/>
    </source>
</evidence>
<dbReference type="InterPro" id="IPR036034">
    <property type="entry name" value="PDZ_sf"/>
</dbReference>
<evidence type="ECO:0000256" key="7">
    <source>
        <dbReference type="ARBA" id="ARBA00022794"/>
    </source>
</evidence>
<feature type="compositionally biased region" description="Polar residues" evidence="9">
    <location>
        <begin position="774"/>
        <end position="792"/>
    </location>
</feature>
<dbReference type="PROSITE" id="PS50106">
    <property type="entry name" value="PDZ"/>
    <property type="match status" value="1"/>
</dbReference>
<dbReference type="Pfam" id="PF19031">
    <property type="entry name" value="Intu_longin_1"/>
    <property type="match status" value="1"/>
</dbReference>
<dbReference type="EMBL" id="JAZGQO010000011">
    <property type="protein sequence ID" value="KAK6172518.1"/>
    <property type="molecule type" value="Genomic_DNA"/>
</dbReference>
<dbReference type="GO" id="GO:0001736">
    <property type="term" value="P:establishment of planar polarity"/>
    <property type="evidence" value="ECO:0007669"/>
    <property type="project" value="InterPro"/>
</dbReference>
<feature type="compositionally biased region" description="Polar residues" evidence="9">
    <location>
        <begin position="723"/>
        <end position="734"/>
    </location>
</feature>
<evidence type="ECO:0000259" key="10">
    <source>
        <dbReference type="PROSITE" id="PS50106"/>
    </source>
</evidence>
<dbReference type="GO" id="GO:0005737">
    <property type="term" value="C:cytoplasm"/>
    <property type="evidence" value="ECO:0007669"/>
    <property type="project" value="TreeGrafter"/>
</dbReference>
<comment type="caution">
    <text evidence="11">The sequence shown here is derived from an EMBL/GenBank/DDBJ whole genome shotgun (WGS) entry which is preliminary data.</text>
</comment>
<feature type="compositionally biased region" description="Polar residues" evidence="9">
    <location>
        <begin position="45"/>
        <end position="74"/>
    </location>
</feature>
<feature type="domain" description="PDZ" evidence="10">
    <location>
        <begin position="271"/>
        <end position="303"/>
    </location>
</feature>
<keyword evidence="5" id="KW-0217">Developmental protein</keyword>
<evidence type="ECO:0000313" key="12">
    <source>
        <dbReference type="Proteomes" id="UP001347796"/>
    </source>
</evidence>
<feature type="region of interest" description="Disordered" evidence="9">
    <location>
        <begin position="719"/>
        <end position="792"/>
    </location>
</feature>
<dbReference type="GO" id="GO:0016192">
    <property type="term" value="P:vesicle-mediated transport"/>
    <property type="evidence" value="ECO:0007669"/>
    <property type="project" value="InterPro"/>
</dbReference>
<evidence type="ECO:0000256" key="8">
    <source>
        <dbReference type="ARBA" id="ARBA00032633"/>
    </source>
</evidence>
<reference evidence="11 12" key="1">
    <citation type="submission" date="2024-01" db="EMBL/GenBank/DDBJ databases">
        <title>The genome of the rayed Mediterranean limpet Patella caerulea (Linnaeus, 1758).</title>
        <authorList>
            <person name="Anh-Thu Weber A."/>
            <person name="Halstead-Nussloch G."/>
        </authorList>
    </citation>
    <scope>NUCLEOTIDE SEQUENCE [LARGE SCALE GENOMIC DNA]</scope>
    <source>
        <strain evidence="11">AATW-2023a</strain>
        <tissue evidence="11">Whole specimen</tissue>
    </source>
</reference>
<evidence type="ECO:0000256" key="1">
    <source>
        <dbReference type="ARBA" id="ARBA00004120"/>
    </source>
</evidence>
<keyword evidence="7" id="KW-0970">Cilium biogenesis/degradation</keyword>
<evidence type="ECO:0000256" key="2">
    <source>
        <dbReference type="ARBA" id="ARBA00004241"/>
    </source>
</evidence>
<feature type="compositionally biased region" description="Basic and acidic residues" evidence="9">
    <location>
        <begin position="742"/>
        <end position="758"/>
    </location>
</feature>
<evidence type="ECO:0000256" key="5">
    <source>
        <dbReference type="ARBA" id="ARBA00022473"/>
    </source>
</evidence>
<dbReference type="GO" id="GO:0005929">
    <property type="term" value="C:cilium"/>
    <property type="evidence" value="ECO:0007669"/>
    <property type="project" value="TreeGrafter"/>
</dbReference>
<dbReference type="PANTHER" id="PTHR21082">
    <property type="entry name" value="PROTEIN INTURNED"/>
    <property type="match status" value="1"/>
</dbReference>
<dbReference type="GO" id="GO:0009986">
    <property type="term" value="C:cell surface"/>
    <property type="evidence" value="ECO:0007669"/>
    <property type="project" value="UniProtKB-SubCell"/>
</dbReference>
<accession>A0AAN8JCN2</accession>
<evidence type="ECO:0000313" key="11">
    <source>
        <dbReference type="EMBL" id="KAK6172518.1"/>
    </source>
</evidence>
<dbReference type="InterPro" id="IPR001478">
    <property type="entry name" value="PDZ"/>
</dbReference>
<evidence type="ECO:0000256" key="6">
    <source>
        <dbReference type="ARBA" id="ARBA00022490"/>
    </source>
</evidence>
<dbReference type="Gene3D" id="2.30.42.10">
    <property type="match status" value="1"/>
</dbReference>
<dbReference type="InterPro" id="IPR043989">
    <property type="entry name" value="CCZ1/INTU/HSP4_longin_3"/>
</dbReference>
<sequence>MAFFPQIGPFYEPDKEQEIFTDSEGRLKSRQFPNSQNRQVHRNVDNQTSSSAQNVRRSTCPTDQPDSSNNFRQFSNHRSVLGFGSRQTEFERPTEADGGLADERFQPIKIPSNCHLSSENTVYHSNDIDTNASCLPYGMKPEVFSPEHQDFLQELDNPLSAHYENSRSLFPDDSFYEKNNNVFNSKFRGSDHSSCSYGSEYSQSVQSSEKKSERNKQIYLMPQISDSRKYDSSGAALCEQLFGIILCQYNHKPNLDSVTIRRSPALRERKVIVQDVVPGSPAEYCRKIHRGDMLISVNDIQVSWMNLGTVFRALSHHMEAKLTVRSPVIIGTPPHPSKSGNNLYKRLTNTSLQQGEKTLHDYIYGVLYLTLEDVTSEENNEQGDIIYQYPSNSNCIQNVRGLFITLAYSLVDVTGYHAKSSTLLMNNELVHVSYIVVNRDVLVLLLPAKRVSLHSLNMIKDEISQLLKFMFGDVKSAFQKSNSHQLDQLFALTFRRLLTPDLSQSSGVMSSRFFDSEREIRMLQLSDENKLLCDEILSEFEAMDFDEFLTDDQMDSRRSYTTLGSLLFYKNWLLSSHLSWSDQSDINLYLKHHALYHIMASKSLDNLVIWLEVFPTARCDSPLIPLPGYVEPRGRWFLLIVGVNNYLMCSILETGGISQQAVGNPSVDMFFVDQIKSTLEQLDEEDVSMAICCDESICSEEKNISLANVDKFLPKIKTKDDNISPQKIPQSPKTPVSPMKSDPGRYKYSPHSDRHSNTSDDIDSSHGNIKRQGSKLSYGSNDSTGSSNSAGQQKILSKVGRLSSVVDISGIGRSLSVLHLDTPVDNDHNTDCNKVTRGRCNVLFNYIQIDSTNGVIITPTDTQLTMYQSAISTQLINSIYLCCSNLRKSFHYTRQTEKPRERKKSLFESSDKVTDVEEQGVLFNLTPNHPTSSSSAKKSQPSSLSYWVIGRRFREDDKEIYVCFHESVPQSTVEMAFTLGFGS</sequence>
<dbReference type="GO" id="GO:0007399">
    <property type="term" value="P:nervous system development"/>
    <property type="evidence" value="ECO:0007669"/>
    <property type="project" value="TreeGrafter"/>
</dbReference>
<proteinExistence type="inferred from homology"/>